<name>M4C1S5_HYAAE</name>
<dbReference type="Proteomes" id="UP000011713">
    <property type="component" value="Unassembled WGS sequence"/>
</dbReference>
<sequence>MSRSETPYQWSQKYALFRKHFQRGALSHTDWKKVDSAYDLMCVELSVQLTRHDPVIKEIAPFTTPREFLLWCHWYFPILVFATVSMKKVYFVDMEKHHQHILMYMLEKNMVTAYLFRAHMSENCCVRDTDSTCSFVSKKAVEELRSVNRELMPESATVNTGLKKNQESTVGNRSQLGPR</sequence>
<dbReference type="InParanoid" id="M4C1S5"/>
<protein>
    <submittedName>
        <fullName evidence="2">Uncharacterized protein</fullName>
    </submittedName>
</protein>
<dbReference type="EMBL" id="CU855843">
    <property type="status" value="NOT_ANNOTATED_CDS"/>
    <property type="molecule type" value="Genomic_DNA"/>
</dbReference>
<dbReference type="HOGENOM" id="CLU_083504_0_0_1"/>
<evidence type="ECO:0000313" key="3">
    <source>
        <dbReference type="Proteomes" id="UP000011713"/>
    </source>
</evidence>
<proteinExistence type="predicted"/>
<dbReference type="EnsemblProtists" id="HpaT813026">
    <property type="protein sequence ID" value="HpaP813026"/>
    <property type="gene ID" value="HpaG813026"/>
</dbReference>
<dbReference type="VEuPathDB" id="FungiDB:HpaG813026"/>
<reference evidence="2" key="2">
    <citation type="submission" date="2015-06" db="UniProtKB">
        <authorList>
            <consortium name="EnsemblProtists"/>
        </authorList>
    </citation>
    <scope>IDENTIFICATION</scope>
    <source>
        <strain evidence="2">Emoy2</strain>
    </source>
</reference>
<accession>M4C1S5</accession>
<dbReference type="AlphaFoldDB" id="M4C1S5"/>
<keyword evidence="3" id="KW-1185">Reference proteome</keyword>
<feature type="region of interest" description="Disordered" evidence="1">
    <location>
        <begin position="156"/>
        <end position="179"/>
    </location>
</feature>
<evidence type="ECO:0000313" key="2">
    <source>
        <dbReference type="EnsemblProtists" id="HpaP813026"/>
    </source>
</evidence>
<organism evidence="2 3">
    <name type="scientific">Hyaloperonospora arabidopsidis (strain Emoy2)</name>
    <name type="common">Downy mildew agent</name>
    <name type="synonym">Peronospora arabidopsidis</name>
    <dbReference type="NCBI Taxonomy" id="559515"/>
    <lineage>
        <taxon>Eukaryota</taxon>
        <taxon>Sar</taxon>
        <taxon>Stramenopiles</taxon>
        <taxon>Oomycota</taxon>
        <taxon>Peronosporomycetes</taxon>
        <taxon>Peronosporales</taxon>
        <taxon>Peronosporaceae</taxon>
        <taxon>Hyaloperonospora</taxon>
    </lineage>
</organism>
<dbReference type="eggNOG" id="ENOG502S1JR">
    <property type="taxonomic scope" value="Eukaryota"/>
</dbReference>
<reference evidence="3" key="1">
    <citation type="journal article" date="2010" name="Science">
        <title>Signatures of adaptation to obligate biotrophy in the Hyaloperonospora arabidopsidis genome.</title>
        <authorList>
            <person name="Baxter L."/>
            <person name="Tripathy S."/>
            <person name="Ishaque N."/>
            <person name="Boot N."/>
            <person name="Cabral A."/>
            <person name="Kemen E."/>
            <person name="Thines M."/>
            <person name="Ah-Fong A."/>
            <person name="Anderson R."/>
            <person name="Badejoko W."/>
            <person name="Bittner-Eddy P."/>
            <person name="Boore J.L."/>
            <person name="Chibucos M.C."/>
            <person name="Coates M."/>
            <person name="Dehal P."/>
            <person name="Delehaunty K."/>
            <person name="Dong S."/>
            <person name="Downton P."/>
            <person name="Dumas B."/>
            <person name="Fabro G."/>
            <person name="Fronick C."/>
            <person name="Fuerstenberg S.I."/>
            <person name="Fulton L."/>
            <person name="Gaulin E."/>
            <person name="Govers F."/>
            <person name="Hughes L."/>
            <person name="Humphray S."/>
            <person name="Jiang R.H."/>
            <person name="Judelson H."/>
            <person name="Kamoun S."/>
            <person name="Kyung K."/>
            <person name="Meijer H."/>
            <person name="Minx P."/>
            <person name="Morris P."/>
            <person name="Nelson J."/>
            <person name="Phuntumart V."/>
            <person name="Qutob D."/>
            <person name="Rehmany A."/>
            <person name="Rougon-Cardoso A."/>
            <person name="Ryden P."/>
            <person name="Torto-Alalibo T."/>
            <person name="Studholme D."/>
            <person name="Wang Y."/>
            <person name="Win J."/>
            <person name="Wood J."/>
            <person name="Clifton S.W."/>
            <person name="Rogers J."/>
            <person name="Van den Ackerveken G."/>
            <person name="Jones J.D."/>
            <person name="McDowell J.M."/>
            <person name="Beynon J."/>
            <person name="Tyler B.M."/>
        </authorList>
    </citation>
    <scope>NUCLEOTIDE SEQUENCE [LARGE SCALE GENOMIC DNA]</scope>
    <source>
        <strain evidence="3">Emoy2</strain>
    </source>
</reference>
<evidence type="ECO:0000256" key="1">
    <source>
        <dbReference type="SAM" id="MobiDB-lite"/>
    </source>
</evidence>